<evidence type="ECO:0000259" key="1">
    <source>
        <dbReference type="PROSITE" id="PS50835"/>
    </source>
</evidence>
<dbReference type="Pfam" id="PF07679">
    <property type="entry name" value="I-set"/>
    <property type="match status" value="5"/>
</dbReference>
<reference key="1">
    <citation type="journal article" date="2007" name="Nature">
        <title>The medaka draft genome and insights into vertebrate genome evolution.</title>
        <authorList>
            <person name="Kasahara M."/>
            <person name="Naruse K."/>
            <person name="Sasaki S."/>
            <person name="Nakatani Y."/>
            <person name="Qu W."/>
            <person name="Ahsan B."/>
            <person name="Yamada T."/>
            <person name="Nagayasu Y."/>
            <person name="Doi K."/>
            <person name="Kasai Y."/>
            <person name="Jindo T."/>
            <person name="Kobayashi D."/>
            <person name="Shimada A."/>
            <person name="Toyoda A."/>
            <person name="Kuroki Y."/>
            <person name="Fujiyama A."/>
            <person name="Sasaki T."/>
            <person name="Shimizu A."/>
            <person name="Asakawa S."/>
            <person name="Shimizu N."/>
            <person name="Hashimoto S."/>
            <person name="Yang J."/>
            <person name="Lee Y."/>
            <person name="Matsushima K."/>
            <person name="Sugano S."/>
            <person name="Sakaizumi M."/>
            <person name="Narita T."/>
            <person name="Ohishi K."/>
            <person name="Haga S."/>
            <person name="Ohta F."/>
            <person name="Nomoto H."/>
            <person name="Nogata K."/>
            <person name="Morishita T."/>
            <person name="Endo T."/>
            <person name="Shin-I T."/>
            <person name="Takeda H."/>
            <person name="Morishita S."/>
            <person name="Kohara Y."/>
        </authorList>
    </citation>
    <scope>NUCLEOTIDE SEQUENCE [LARGE SCALE GENOMIC DNA]</scope>
    <source>
        <strain>Hd-rR</strain>
    </source>
</reference>
<dbReference type="InterPro" id="IPR003599">
    <property type="entry name" value="Ig_sub"/>
</dbReference>
<dbReference type="Gene3D" id="2.60.40.10">
    <property type="entry name" value="Immunoglobulins"/>
    <property type="match status" value="6"/>
</dbReference>
<organism evidence="2 3">
    <name type="scientific">Oryzias latipes</name>
    <name type="common">Japanese rice fish</name>
    <name type="synonym">Japanese killifish</name>
    <dbReference type="NCBI Taxonomy" id="8090"/>
    <lineage>
        <taxon>Eukaryota</taxon>
        <taxon>Metazoa</taxon>
        <taxon>Chordata</taxon>
        <taxon>Craniata</taxon>
        <taxon>Vertebrata</taxon>
        <taxon>Euteleostomi</taxon>
        <taxon>Actinopterygii</taxon>
        <taxon>Neopterygii</taxon>
        <taxon>Teleostei</taxon>
        <taxon>Neoteleostei</taxon>
        <taxon>Acanthomorphata</taxon>
        <taxon>Ovalentaria</taxon>
        <taxon>Atherinomorphae</taxon>
        <taxon>Beloniformes</taxon>
        <taxon>Adrianichthyidae</taxon>
        <taxon>Oryziinae</taxon>
        <taxon>Oryzias</taxon>
    </lineage>
</organism>
<dbReference type="PANTHER" id="PTHR47633">
    <property type="entry name" value="IMMUNOGLOBULIN"/>
    <property type="match status" value="1"/>
</dbReference>
<dbReference type="Ensembl" id="ENSORLT00015014487.1">
    <property type="protein sequence ID" value="ENSORLP00015000351.1"/>
    <property type="gene ID" value="ENSORLG00015022971.1"/>
</dbReference>
<dbReference type="SMART" id="SM00409">
    <property type="entry name" value="IG"/>
    <property type="match status" value="5"/>
</dbReference>
<feature type="domain" description="Ig-like" evidence="1">
    <location>
        <begin position="483"/>
        <end position="558"/>
    </location>
</feature>
<evidence type="ECO:0000313" key="2">
    <source>
        <dbReference type="Ensembl" id="ENSORLP00015000351.1"/>
    </source>
</evidence>
<dbReference type="SUPFAM" id="SSF48726">
    <property type="entry name" value="Immunoglobulin"/>
    <property type="match status" value="6"/>
</dbReference>
<dbReference type="CDD" id="cd00096">
    <property type="entry name" value="Ig"/>
    <property type="match status" value="1"/>
</dbReference>
<dbReference type="PROSITE" id="PS50835">
    <property type="entry name" value="IG_LIKE"/>
    <property type="match status" value="5"/>
</dbReference>
<dbReference type="SMART" id="SM00408">
    <property type="entry name" value="IGc2"/>
    <property type="match status" value="5"/>
</dbReference>
<dbReference type="PANTHER" id="PTHR47633:SF14">
    <property type="entry name" value="IG-LIKE DOMAIN-CONTAINING PROTEIN"/>
    <property type="match status" value="1"/>
</dbReference>
<accession>A0A3P9GXR5</accession>
<reference evidence="2" key="4">
    <citation type="submission" date="2025-09" db="UniProtKB">
        <authorList>
            <consortium name="Ensembl"/>
        </authorList>
    </citation>
    <scope>IDENTIFICATION</scope>
    <source>
        <strain evidence="2">HSOK</strain>
    </source>
</reference>
<feature type="domain" description="Ig-like" evidence="1">
    <location>
        <begin position="195"/>
        <end position="283"/>
    </location>
</feature>
<dbReference type="InterPro" id="IPR013783">
    <property type="entry name" value="Ig-like_fold"/>
</dbReference>
<dbReference type="InterPro" id="IPR036179">
    <property type="entry name" value="Ig-like_dom_sf"/>
</dbReference>
<sequence length="561" mass="61543">MGGVKPQCHVESRLLSMLPVSSQVLQLPKETPLVANLAHQQAFLEKEDYQNIRHSLNITDTQIVEEVHTSNDSGEYSCEASNQHGSDKCSASLTVTEHLPPVFISKPESQAVYVGKKALIQCVIGGSTPLNVGWLKGDQSLPEVPEHYHSSCENNEHTLEISNVGATDQGLYVCRVSNSVGMAECSMELRVIEKPNFVKPMCPVALVIGAPLHLECQVDEDTGVIVNWTRDGKKIHQSPDCKLSFEKKTVSLDILKSTLKDCGTYKCTVKNEAGSSTCSSEVQVQEPPGFAKRLESVTVWKQGSNVQLQCIVRGSPELRTSWLYNNSVLHAGDRYAISLKDGIAALEIRDVTFSDSGNYSCEVLNNCGYESCSTKAVVKEPPYFRKDLASVEAVRGLVAVLDCEFGGSEPFKVTWKKNKKPLTSDKKYRIISQDFLSSLEIHPFESLDAGEYECTISNDVGSMTSKSVVRQKGQIESATVVLGKAVKLQGTLKGSAPISIKWIKDSELIREEDPNIKMTFEDNIASISFPSVEIKHSGRYTCLAINEAGQQKCEAVLTIQG</sequence>
<dbReference type="InterPro" id="IPR003598">
    <property type="entry name" value="Ig_sub2"/>
</dbReference>
<dbReference type="Proteomes" id="UP000265200">
    <property type="component" value="Chromosome 21"/>
</dbReference>
<dbReference type="InterPro" id="IPR007110">
    <property type="entry name" value="Ig-like_dom"/>
</dbReference>
<protein>
    <recommendedName>
        <fullName evidence="1">Ig-like domain-containing protein</fullName>
    </recommendedName>
</protein>
<proteinExistence type="predicted"/>
<dbReference type="AlphaFoldDB" id="A0A3P9GXR5"/>
<dbReference type="FunFam" id="2.60.40.10:FF:000022">
    <property type="entry name" value="Cardiac titin"/>
    <property type="match status" value="5"/>
</dbReference>
<reference evidence="2" key="3">
    <citation type="submission" date="2025-08" db="UniProtKB">
        <authorList>
            <consortium name="Ensembl"/>
        </authorList>
    </citation>
    <scope>IDENTIFICATION</scope>
    <source>
        <strain evidence="2">HSOK</strain>
    </source>
</reference>
<feature type="domain" description="Ig-like" evidence="1">
    <location>
        <begin position="100"/>
        <end position="190"/>
    </location>
</feature>
<reference evidence="2 3" key="2">
    <citation type="submission" date="2017-04" db="EMBL/GenBank/DDBJ databases">
        <title>CpG methylation of centromeres and impact of large insertions on vertebrate speciation.</title>
        <authorList>
            <person name="Ichikawa K."/>
            <person name="Yoshimura J."/>
            <person name="Morishita S."/>
        </authorList>
    </citation>
    <scope>NUCLEOTIDE SEQUENCE</scope>
    <source>
        <strain evidence="2 3">HSOK</strain>
    </source>
</reference>
<evidence type="ECO:0000313" key="3">
    <source>
        <dbReference type="Proteomes" id="UP000265200"/>
    </source>
</evidence>
<name>A0A3P9GXR5_ORYLA</name>
<feature type="domain" description="Ig-like" evidence="1">
    <location>
        <begin position="288"/>
        <end position="379"/>
    </location>
</feature>
<dbReference type="InterPro" id="IPR013098">
    <property type="entry name" value="Ig_I-set"/>
</dbReference>
<feature type="domain" description="Ig-like" evidence="1">
    <location>
        <begin position="382"/>
        <end position="469"/>
    </location>
</feature>